<dbReference type="EMBL" id="JBHRYR010000002">
    <property type="protein sequence ID" value="MFC3852283.1"/>
    <property type="molecule type" value="Genomic_DNA"/>
</dbReference>
<protein>
    <submittedName>
        <fullName evidence="1">Uncharacterized protein</fullName>
    </submittedName>
</protein>
<name>A0ABV7ZWY7_9GAMM</name>
<reference evidence="2" key="1">
    <citation type="journal article" date="2019" name="Int. J. Syst. Evol. Microbiol.">
        <title>The Global Catalogue of Microorganisms (GCM) 10K type strain sequencing project: providing services to taxonomists for standard genome sequencing and annotation.</title>
        <authorList>
            <consortium name="The Broad Institute Genomics Platform"/>
            <consortium name="The Broad Institute Genome Sequencing Center for Infectious Disease"/>
            <person name="Wu L."/>
            <person name="Ma J."/>
        </authorList>
    </citation>
    <scope>NUCLEOTIDE SEQUENCE [LARGE SCALE GENOMIC DNA]</scope>
    <source>
        <strain evidence="2">IBRC 10765</strain>
    </source>
</reference>
<dbReference type="RefSeq" id="WP_380694266.1">
    <property type="nucleotide sequence ID" value="NZ_JBHRYR010000002.1"/>
</dbReference>
<evidence type="ECO:0000313" key="1">
    <source>
        <dbReference type="EMBL" id="MFC3852283.1"/>
    </source>
</evidence>
<evidence type="ECO:0000313" key="2">
    <source>
        <dbReference type="Proteomes" id="UP001595617"/>
    </source>
</evidence>
<keyword evidence="2" id="KW-1185">Reference proteome</keyword>
<organism evidence="1 2">
    <name type="scientific">Saccharospirillum mangrovi</name>
    <dbReference type="NCBI Taxonomy" id="2161747"/>
    <lineage>
        <taxon>Bacteria</taxon>
        <taxon>Pseudomonadati</taxon>
        <taxon>Pseudomonadota</taxon>
        <taxon>Gammaproteobacteria</taxon>
        <taxon>Oceanospirillales</taxon>
        <taxon>Saccharospirillaceae</taxon>
        <taxon>Saccharospirillum</taxon>
    </lineage>
</organism>
<proteinExistence type="predicted"/>
<dbReference type="Proteomes" id="UP001595617">
    <property type="component" value="Unassembled WGS sequence"/>
</dbReference>
<sequence length="107" mass="12215">MTDPVFPLQPTLVESSHRGVTLHYPGKKWFASMDMAVLRTVRLLEWREGLYWQLVSAGNELVVPCGIPGESAMRRELQALPGFQIDLFFAFLDERSDLAPPLTLWQK</sequence>
<gene>
    <name evidence="1" type="ORF">ACFOOG_05480</name>
</gene>
<accession>A0ABV7ZWY7</accession>
<comment type="caution">
    <text evidence="1">The sequence shown here is derived from an EMBL/GenBank/DDBJ whole genome shotgun (WGS) entry which is preliminary data.</text>
</comment>